<dbReference type="STRING" id="1408189.CLAC_02380"/>
<name>A0A0K2GYA9_9CORY</name>
<feature type="signal peptide" evidence="2">
    <location>
        <begin position="1"/>
        <end position="29"/>
    </location>
</feature>
<keyword evidence="5" id="KW-1185">Reference proteome</keyword>
<dbReference type="Proteomes" id="UP000058446">
    <property type="component" value="Chromosome"/>
</dbReference>
<dbReference type="EMBL" id="CP006841">
    <property type="protein sequence ID" value="ALA66764.1"/>
    <property type="molecule type" value="Genomic_DNA"/>
</dbReference>
<keyword evidence="2" id="KW-0732">Signal</keyword>
<proteinExistence type="predicted"/>
<evidence type="ECO:0000256" key="2">
    <source>
        <dbReference type="SAM" id="SignalP"/>
    </source>
</evidence>
<dbReference type="PROSITE" id="PS51257">
    <property type="entry name" value="PROKAR_LIPOPROTEIN"/>
    <property type="match status" value="1"/>
</dbReference>
<evidence type="ECO:0000313" key="4">
    <source>
        <dbReference type="EMBL" id="ALA66764.1"/>
    </source>
</evidence>
<protein>
    <recommendedName>
        <fullName evidence="3">AMIN-like domain-containing protein</fullName>
    </recommendedName>
</protein>
<dbReference type="AlphaFoldDB" id="A0A0K2GYA9"/>
<sequence>MHTLRNSRVRAGLAASLCLAMGLSLASCARDSETQDTAAAVSMKTDSSSAAPGDAKNQKTEKATLDTDPAPGGDFSFGPAEAAQADASYLSIEDVRIGSHDGYDRIVFEFGGEGKPGYFIRYEDIPAQQASGKPISVDGSPKLSVDLRGIGYPFDFEKTDYPSGPVRPEKTSGVNEVVGAGTFEGQSQYVVGMKGEKLRYKVFTLSNPTRLVIDFEAK</sequence>
<dbReference type="PATRIC" id="fig|1408189.4.peg.472"/>
<dbReference type="Pfam" id="PF24837">
    <property type="entry name" value="AMIN-like"/>
    <property type="match status" value="1"/>
</dbReference>
<organism evidence="4 5">
    <name type="scientific">Corynebacterium lactis RW2-5</name>
    <dbReference type="NCBI Taxonomy" id="1408189"/>
    <lineage>
        <taxon>Bacteria</taxon>
        <taxon>Bacillati</taxon>
        <taxon>Actinomycetota</taxon>
        <taxon>Actinomycetes</taxon>
        <taxon>Mycobacteriales</taxon>
        <taxon>Corynebacteriaceae</taxon>
        <taxon>Corynebacterium</taxon>
    </lineage>
</organism>
<feature type="domain" description="AMIN-like" evidence="3">
    <location>
        <begin position="91"/>
        <end position="216"/>
    </location>
</feature>
<accession>A0A0K2GYA9</accession>
<reference evidence="4 5" key="1">
    <citation type="submission" date="2013-10" db="EMBL/GenBank/DDBJ databases">
        <title>Complete genome sequence of Corynebacterium lactis DSM 45799(T), isolated from raw cow milk.</title>
        <authorList>
            <person name="Ruckert C."/>
            <person name="Albersmeier A."/>
            <person name="Lipski A."/>
            <person name="Kalinowski J."/>
        </authorList>
    </citation>
    <scope>NUCLEOTIDE SEQUENCE [LARGE SCALE GENOMIC DNA]</scope>
    <source>
        <strain evidence="4 5">RW2-5</strain>
    </source>
</reference>
<evidence type="ECO:0000259" key="3">
    <source>
        <dbReference type="Pfam" id="PF24837"/>
    </source>
</evidence>
<dbReference type="KEGG" id="clw:CLAC_02380"/>
<gene>
    <name evidence="4" type="ORF">CLAC_02380</name>
</gene>
<feature type="region of interest" description="Disordered" evidence="1">
    <location>
        <begin position="39"/>
        <end position="73"/>
    </location>
</feature>
<evidence type="ECO:0000256" key="1">
    <source>
        <dbReference type="SAM" id="MobiDB-lite"/>
    </source>
</evidence>
<feature type="compositionally biased region" description="Basic and acidic residues" evidence="1">
    <location>
        <begin position="56"/>
        <end position="65"/>
    </location>
</feature>
<feature type="chain" id="PRO_5038510585" description="AMIN-like domain-containing protein" evidence="2">
    <location>
        <begin position="30"/>
        <end position="218"/>
    </location>
</feature>
<dbReference type="InterPro" id="IPR056303">
    <property type="entry name" value="AMIN-like"/>
</dbReference>
<evidence type="ECO:0000313" key="5">
    <source>
        <dbReference type="Proteomes" id="UP000058446"/>
    </source>
</evidence>